<evidence type="ECO:0000256" key="7">
    <source>
        <dbReference type="ARBA" id="ARBA00022723"/>
    </source>
</evidence>
<dbReference type="Proteomes" id="UP000287033">
    <property type="component" value="Unassembled WGS sequence"/>
</dbReference>
<feature type="domain" description="RAG1-type" evidence="22">
    <location>
        <begin position="360"/>
        <end position="389"/>
    </location>
</feature>
<evidence type="ECO:0000256" key="6">
    <source>
        <dbReference type="ARBA" id="ARBA00022722"/>
    </source>
</evidence>
<dbReference type="InterPro" id="IPR058552">
    <property type="entry name" value="RAG1_DNA-bd"/>
</dbReference>
<keyword evidence="16 19" id="KW-0539">Nucleus</keyword>
<dbReference type="InterPro" id="IPR019485">
    <property type="entry name" value="RAG1_Znf"/>
</dbReference>
<keyword evidence="17 19" id="KW-0511">Multifunctional enzyme</keyword>
<dbReference type="Gene3D" id="3.30.40.10">
    <property type="entry name" value="Zinc/RING finger domain, C3HC4 (zinc finger)"/>
    <property type="match status" value="1"/>
</dbReference>
<dbReference type="SMART" id="SM00184">
    <property type="entry name" value="RING"/>
    <property type="match status" value="1"/>
</dbReference>
<dbReference type="Pfam" id="PF10426">
    <property type="entry name" value="zf-RAG1"/>
    <property type="match status" value="1"/>
</dbReference>
<dbReference type="SUPFAM" id="SSF57667">
    <property type="entry name" value="beta-beta-alpha zinc fingers"/>
    <property type="match status" value="1"/>
</dbReference>
<keyword evidence="9 18" id="KW-0863">Zinc-finger</keyword>
<evidence type="ECO:0000259" key="20">
    <source>
        <dbReference type="PROSITE" id="PS50089"/>
    </source>
</evidence>
<keyword evidence="5 19" id="KW-0808">Transferase</keyword>
<comment type="caution">
    <text evidence="23">The sequence shown here is derived from an EMBL/GenBank/DDBJ whole genome shotgun (WGS) entry which is preliminary data.</text>
</comment>
<evidence type="ECO:0000256" key="4">
    <source>
        <dbReference type="ARBA" id="ARBA00021277"/>
    </source>
</evidence>
<reference evidence="23 24" key="1">
    <citation type="journal article" date="2018" name="Nat. Ecol. Evol.">
        <title>Shark genomes provide insights into elasmobranch evolution and the origin of vertebrates.</title>
        <authorList>
            <person name="Hara Y"/>
            <person name="Yamaguchi K"/>
            <person name="Onimaru K"/>
            <person name="Kadota M"/>
            <person name="Koyanagi M"/>
            <person name="Keeley SD"/>
            <person name="Tatsumi K"/>
            <person name="Tanaka K"/>
            <person name="Motone F"/>
            <person name="Kageyama Y"/>
            <person name="Nozu R"/>
            <person name="Adachi N"/>
            <person name="Nishimura O"/>
            <person name="Nakagawa R"/>
            <person name="Tanegashima C"/>
            <person name="Kiyatake I"/>
            <person name="Matsumoto R"/>
            <person name="Murakumo K"/>
            <person name="Nishida K"/>
            <person name="Terakita A"/>
            <person name="Kuratani S"/>
            <person name="Sato K"/>
            <person name="Hyodo S Kuraku.S."/>
        </authorList>
    </citation>
    <scope>NUCLEOTIDE SEQUENCE [LARGE SCALE GENOMIC DNA]</scope>
</reference>
<dbReference type="Pfam" id="PF26024">
    <property type="entry name" value="RAG1_DNA-bd"/>
    <property type="match status" value="1"/>
</dbReference>
<dbReference type="GO" id="GO:0008270">
    <property type="term" value="F:zinc ion binding"/>
    <property type="evidence" value="ECO:0007669"/>
    <property type="project" value="UniProtKB-UniRule"/>
</dbReference>
<keyword evidence="15 19" id="KW-0233">DNA recombination</keyword>
<dbReference type="GO" id="GO:0006325">
    <property type="term" value="P:chromatin organization"/>
    <property type="evidence" value="ECO:0007669"/>
    <property type="project" value="UniProtKB-KW"/>
</dbReference>
<dbReference type="PROSITE" id="PS50089">
    <property type="entry name" value="ZF_RING_2"/>
    <property type="match status" value="1"/>
</dbReference>
<evidence type="ECO:0000256" key="15">
    <source>
        <dbReference type="ARBA" id="ARBA00023172"/>
    </source>
</evidence>
<dbReference type="PANTHER" id="PTHR11539:SF0">
    <property type="entry name" value="V(D)J RECOMBINATION-ACTIVATING PROTEIN 1"/>
    <property type="match status" value="1"/>
</dbReference>
<dbReference type="GO" id="GO:0030183">
    <property type="term" value="P:B cell differentiation"/>
    <property type="evidence" value="ECO:0007669"/>
    <property type="project" value="UniProtKB-UniRule"/>
</dbReference>
<keyword evidence="14 19" id="KW-0238">DNA-binding</keyword>
<evidence type="ECO:0000259" key="22">
    <source>
        <dbReference type="PROSITE" id="PS51765"/>
    </source>
</evidence>
<evidence type="ECO:0000256" key="9">
    <source>
        <dbReference type="ARBA" id="ARBA00022771"/>
    </source>
</evidence>
<dbReference type="PROSITE" id="PS51765">
    <property type="entry name" value="ZF_RAG1"/>
    <property type="match status" value="1"/>
</dbReference>
<evidence type="ECO:0000256" key="3">
    <source>
        <dbReference type="ARBA" id="ARBA00012483"/>
    </source>
</evidence>
<comment type="subunit">
    <text evidence="19">Homodimer.</text>
</comment>
<keyword evidence="11 19" id="KW-0378">Hydrolase</keyword>
<dbReference type="GO" id="GO:0042803">
    <property type="term" value="F:protein homodimerization activity"/>
    <property type="evidence" value="ECO:0007669"/>
    <property type="project" value="UniProtKB-UniRule"/>
</dbReference>
<keyword evidence="8 19" id="KW-0255">Endonuclease</keyword>
<dbReference type="EC" id="3.1.-.-" evidence="19"/>
<proteinExistence type="inferred from homology"/>
<dbReference type="Pfam" id="PF26025">
    <property type="entry name" value="RAG1_pre-RNase_H"/>
    <property type="match status" value="1"/>
</dbReference>
<evidence type="ECO:0000256" key="10">
    <source>
        <dbReference type="ARBA" id="ARBA00022786"/>
    </source>
</evidence>
<dbReference type="STRING" id="137246.A0A401S7R4"/>
<evidence type="ECO:0000313" key="24">
    <source>
        <dbReference type="Proteomes" id="UP000287033"/>
    </source>
</evidence>
<dbReference type="InterPro" id="IPR058554">
    <property type="entry name" value="RAG1_RNase_H"/>
</dbReference>
<dbReference type="PROSITE" id="PS00518">
    <property type="entry name" value="ZF_RING_1"/>
    <property type="match status" value="1"/>
</dbReference>
<evidence type="ECO:0000256" key="18">
    <source>
        <dbReference type="PROSITE-ProRule" id="PRU00175"/>
    </source>
</evidence>
<dbReference type="InterPro" id="IPR058557">
    <property type="entry name" value="RAG1_C"/>
</dbReference>
<dbReference type="InterPro" id="IPR036236">
    <property type="entry name" value="Znf_C2H2_sf"/>
</dbReference>
<keyword evidence="6 19" id="KW-0540">Nuclease</keyword>
<dbReference type="InterPro" id="IPR058553">
    <property type="entry name" value="RAG1_pre-RNase_H"/>
</dbReference>
<dbReference type="InterPro" id="IPR017907">
    <property type="entry name" value="Znf_RING_CS"/>
</dbReference>
<dbReference type="InterPro" id="IPR001841">
    <property type="entry name" value="Znf_RING"/>
</dbReference>
<evidence type="ECO:0000256" key="5">
    <source>
        <dbReference type="ARBA" id="ARBA00022679"/>
    </source>
</evidence>
<keyword evidence="13 19" id="KW-0156">Chromatin regulator</keyword>
<dbReference type="AlphaFoldDB" id="A0A401S7R4"/>
<dbReference type="Gene3D" id="3.30.160.60">
    <property type="entry name" value="Classic Zinc Finger"/>
    <property type="match status" value="1"/>
</dbReference>
<dbReference type="GO" id="GO:0061630">
    <property type="term" value="F:ubiquitin protein ligase activity"/>
    <property type="evidence" value="ECO:0007669"/>
    <property type="project" value="UniProtKB-UniRule"/>
</dbReference>
<feature type="domain" description="NBD" evidence="21">
    <location>
        <begin position="400"/>
        <end position="467"/>
    </location>
</feature>
<keyword evidence="12 19" id="KW-0862">Zinc</keyword>
<keyword evidence="24" id="KW-1185">Reference proteome</keyword>
<protein>
    <recommendedName>
        <fullName evidence="4 19">V(D)J recombination-activating protein 1</fullName>
        <ecNumber evidence="3 19">2.3.2.27</ecNumber>
        <ecNumber evidence="19">3.1.-.-</ecNumber>
    </recommendedName>
</protein>
<dbReference type="InterPro" id="IPR058558">
    <property type="entry name" value="RING-HC_RAG1"/>
</dbReference>
<dbReference type="InterPro" id="IPR024627">
    <property type="entry name" value="RAG1"/>
</dbReference>
<dbReference type="GO" id="GO:1990238">
    <property type="term" value="F:double-stranded DNA endonuclease activity"/>
    <property type="evidence" value="ECO:0007669"/>
    <property type="project" value="TreeGrafter"/>
</dbReference>
<dbReference type="GO" id="GO:0043565">
    <property type="term" value="F:sequence-specific DNA binding"/>
    <property type="evidence" value="ECO:0007669"/>
    <property type="project" value="UniProtKB-UniRule"/>
</dbReference>
<dbReference type="InterPro" id="IPR013083">
    <property type="entry name" value="Znf_RING/FYVE/PHD"/>
</dbReference>
<dbReference type="Pfam" id="PF12940">
    <property type="entry name" value="RAG1"/>
    <property type="match status" value="1"/>
</dbReference>
<dbReference type="PROSITE" id="PS51487">
    <property type="entry name" value="NBD"/>
    <property type="match status" value="1"/>
</dbReference>
<dbReference type="Pfam" id="PF26100">
    <property type="entry name" value="RAG1_RNase_H"/>
    <property type="match status" value="1"/>
</dbReference>
<dbReference type="Pfam" id="PF00097">
    <property type="entry name" value="zf-C3HC4"/>
    <property type="match status" value="1"/>
</dbReference>
<evidence type="ECO:0000256" key="1">
    <source>
        <dbReference type="ARBA" id="ARBA00000900"/>
    </source>
</evidence>
<dbReference type="GO" id="GO:0005634">
    <property type="term" value="C:nucleus"/>
    <property type="evidence" value="ECO:0007669"/>
    <property type="project" value="UniProtKB-SubCell"/>
</dbReference>
<evidence type="ECO:0000259" key="21">
    <source>
        <dbReference type="PROSITE" id="PS51487"/>
    </source>
</evidence>
<evidence type="ECO:0000256" key="19">
    <source>
        <dbReference type="RuleBase" id="RU366024"/>
    </source>
</evidence>
<evidence type="ECO:0000256" key="11">
    <source>
        <dbReference type="ARBA" id="ARBA00022801"/>
    </source>
</evidence>
<dbReference type="OrthoDB" id="6270329at2759"/>
<evidence type="ECO:0000256" key="14">
    <source>
        <dbReference type="ARBA" id="ARBA00023125"/>
    </source>
</evidence>
<dbReference type="GO" id="GO:0033151">
    <property type="term" value="P:V(D)J recombination"/>
    <property type="evidence" value="ECO:0007669"/>
    <property type="project" value="UniProtKB-UniRule"/>
</dbReference>
<dbReference type="CDD" id="cd16530">
    <property type="entry name" value="RING-HC_RAG1"/>
    <property type="match status" value="1"/>
</dbReference>
<evidence type="ECO:0000313" key="23">
    <source>
        <dbReference type="EMBL" id="GCC26421.1"/>
    </source>
</evidence>
<comment type="cofactor">
    <cofactor evidence="2 19">
        <name>Mg(2+)</name>
        <dbReference type="ChEBI" id="CHEBI:18420"/>
    </cofactor>
</comment>
<dbReference type="GO" id="GO:0033077">
    <property type="term" value="P:T cell differentiation in thymus"/>
    <property type="evidence" value="ECO:0007669"/>
    <property type="project" value="UniProtKB-UniRule"/>
</dbReference>
<keyword evidence="7 19" id="KW-0479">Metal-binding</keyword>
<evidence type="ECO:0000256" key="2">
    <source>
        <dbReference type="ARBA" id="ARBA00001946"/>
    </source>
</evidence>
<comment type="similarity">
    <text evidence="19">Belongs to the RAG1 family.</text>
</comment>
<dbReference type="EMBL" id="BEZZ01000123">
    <property type="protein sequence ID" value="GCC26421.1"/>
    <property type="molecule type" value="Genomic_DNA"/>
</dbReference>
<evidence type="ECO:0000256" key="17">
    <source>
        <dbReference type="ARBA" id="ARBA00023268"/>
    </source>
</evidence>
<sequence>MEMKMPLRLLPDDFLYAETRPIKNTQKEVIVSMEKLYETETVTPVHGLLRHSPLPQSKPVGTMPLETLPLDKKTFEDKALEQMLLECEPSKNKSCDFSQIKAKSLEEHILRLQNLCRICGVAFNTNCYDMKYPVNGPVDDVTQEVLRKMGYGECFWPELIRNTFRIDVKTDTEARYPTHFCFNCWRIVIQTINNTTNEDAFFPICTIVEWKPHSNLCSICNFLSGARKRKGLKRSPPVTKKPKVTTDAPVRPRVIKRKDQVTSTSLLLARKIVNCKKFHLTSKLLVLDYPNNFIQSVSCQVCEHLLADPVQSPCKHLFCRTCILKCIAVLGKYCPVCRFPCGPKELLSPVKSFINVLNSLVLKCPATDCEMEVRLGEYSNHAQNHKETRMKHAYSPVNKGGRPRLHLLSLTRRAQKHRLRDLKLQVKAFADKEEDGDVKSVCLTLLLLALRAGNEHRQADELEAVMQGKGSELKPAVCLAIRVNTFLSCSQYHKMYRTVKATTGKQIFQPLHALRNAEKILLPGYYSFEWQPPLANVSTNTEVGIIDGLSGWTQCIDDYPMETISRRFRYDVALAAAVKELEDDILEGLKCHSVDEFVSGPFTVVIKESCDGMGDVSEKHGCGPPVPEKAVRFSFTIMSISVMNNNDEKVVIFEELKPNSELCCRPLSLMLADESDHETLTAILGPVIAEREAMKTSDLILEIGDLHRSFRFIFRGTGYDEKLVREMEGLEASGSMFVCTLCDSTRYEASQNMVFHSITRSHEENLVRYEIWRSNPYCETAEELRDRVKGVSAKPFIETQPSIDALHCDIGNATEFYKLFQDEIGELYKNPNTSKEERKRWQAMLDKHLRKKMNLKPVMRLNGNFARKLMTKETVEAVCELIPSEERRQILRELMHLYLQMKPVWRSTFPARECPDLLCQYSYNSQRFAELLHTEFKHRYEGKITNYLHKTLAHVPEIIERDGSIGAWASEGNESGNKLFRRFRKMNARQSKSYELEDILKHHWLYTSKYLQRFMEVHNTLKDIKRATVEPELISAEDTIPNDNSFDF</sequence>
<dbReference type="InterPro" id="IPR035714">
    <property type="entry name" value="RAG1_imp-bd"/>
</dbReference>
<dbReference type="InterPro" id="IPR058556">
    <property type="entry name" value="RAG1_ZnH2"/>
</dbReference>
<dbReference type="InterPro" id="IPR018957">
    <property type="entry name" value="Znf_C3HC4_RING-type"/>
</dbReference>
<dbReference type="SUPFAM" id="SSF57850">
    <property type="entry name" value="RING/U-box"/>
    <property type="match status" value="1"/>
</dbReference>
<keyword evidence="10 19" id="KW-0833">Ubl conjugation pathway</keyword>
<dbReference type="GO" id="GO:0042393">
    <property type="term" value="F:histone binding"/>
    <property type="evidence" value="ECO:0007669"/>
    <property type="project" value="UniProtKB-UniRule"/>
</dbReference>
<accession>A0A401S7R4</accession>
<dbReference type="Pfam" id="PF12560">
    <property type="entry name" value="RAG1_imp_bd"/>
    <property type="match status" value="1"/>
</dbReference>
<dbReference type="GO" id="GO:0097519">
    <property type="term" value="C:DNA recombinase complex"/>
    <property type="evidence" value="ECO:0007669"/>
    <property type="project" value="TreeGrafter"/>
</dbReference>
<comment type="cofactor">
    <cofactor evidence="19">
        <name>Mn(2+)</name>
        <dbReference type="ChEBI" id="CHEBI:29035"/>
    </cofactor>
    <text evidence="19">Binds 1 divalent metal cation per subunit. Mg(2+) or Mn(2+).</text>
</comment>
<dbReference type="EC" id="2.3.2.27" evidence="3 19"/>
<dbReference type="Pfam" id="PF26101">
    <property type="entry name" value="RAG1_ZnC2"/>
    <property type="match status" value="1"/>
</dbReference>
<dbReference type="OMA" id="WKFKLFK"/>
<comment type="subcellular location">
    <subcellularLocation>
        <location evidence="19">Nucleus</location>
    </subcellularLocation>
</comment>
<dbReference type="PANTHER" id="PTHR11539">
    <property type="entry name" value="VDJ RECOMBINATION ACTIVATING PROTEIN 1 RAG1"/>
    <property type="match status" value="1"/>
</dbReference>
<name>A0A401S7R4_CHIPU</name>
<evidence type="ECO:0000256" key="13">
    <source>
        <dbReference type="ARBA" id="ARBA00022853"/>
    </source>
</evidence>
<comment type="function">
    <text evidence="19">Catalytic component of the RAG complex, a multiprotein complex that mediates the DNA cleavage phase during V(D)J recombination. V(D)J recombination assembles a diverse repertoire of immunoglobulin and T-cell receptor genes in developing B and T-lymphocytes through rearrangement of different V (variable), in some cases D (diversity), and J (joining) gene segments. In the RAG complex, RAG1 mediates the DNA-binding to the conserved recombination signal sequences (RSS) and catalyzes the DNA cleavage activities by introducing a double-strand break between the RSS and the adjacent coding segment. RAG2 is not a catalytic component but is required for all known catalytic activities. DNA cleavage occurs in 2 steps: a first nick is introduced in the top strand immediately upstream of the heptamer, generating a 3'-hydroxyl group that can attack the phosphodiester bond on the opposite strand in a direct transesterification reaction, thereby creating 4 DNA ends: 2 hairpin coding ends and 2 blunt, 5'-phosphorylated ends.</text>
</comment>
<gene>
    <name evidence="23" type="ORF">chiPu_0004838</name>
</gene>
<comment type="catalytic activity">
    <reaction evidence="1 19">
        <text>S-ubiquitinyl-[E2 ubiquitin-conjugating enzyme]-L-cysteine + [acceptor protein]-L-lysine = [E2 ubiquitin-conjugating enzyme]-L-cysteine + N(6)-ubiquitinyl-[acceptor protein]-L-lysine.</text>
        <dbReference type="EC" id="2.3.2.27"/>
    </reaction>
</comment>
<dbReference type="Pfam" id="PF26104">
    <property type="entry name" value="RAG1_ZnH2"/>
    <property type="match status" value="1"/>
</dbReference>
<dbReference type="Gene3D" id="6.10.140.510">
    <property type="match status" value="1"/>
</dbReference>
<evidence type="ECO:0000256" key="16">
    <source>
        <dbReference type="ARBA" id="ARBA00023242"/>
    </source>
</evidence>
<organism evidence="23 24">
    <name type="scientific">Chiloscyllium punctatum</name>
    <name type="common">Brownbanded bambooshark</name>
    <name type="synonym">Hemiscyllium punctatum</name>
    <dbReference type="NCBI Taxonomy" id="137246"/>
    <lineage>
        <taxon>Eukaryota</taxon>
        <taxon>Metazoa</taxon>
        <taxon>Chordata</taxon>
        <taxon>Craniata</taxon>
        <taxon>Vertebrata</taxon>
        <taxon>Chondrichthyes</taxon>
        <taxon>Elasmobranchii</taxon>
        <taxon>Galeomorphii</taxon>
        <taxon>Galeoidea</taxon>
        <taxon>Orectolobiformes</taxon>
        <taxon>Hemiscylliidae</taxon>
        <taxon>Chiloscyllium</taxon>
    </lineage>
</organism>
<dbReference type="InterPro" id="IPR023336">
    <property type="entry name" value="RAG_nonamer-bd_dom"/>
</dbReference>
<evidence type="ECO:0000256" key="12">
    <source>
        <dbReference type="ARBA" id="ARBA00022833"/>
    </source>
</evidence>
<dbReference type="InterPro" id="IPR058555">
    <property type="entry name" value="RAG1_ZnC2"/>
</dbReference>
<dbReference type="Pfam" id="PF26105">
    <property type="entry name" value="RAG1_C"/>
    <property type="match status" value="1"/>
</dbReference>
<dbReference type="GO" id="GO:0002250">
    <property type="term" value="P:adaptive immune response"/>
    <property type="evidence" value="ECO:0007669"/>
    <property type="project" value="TreeGrafter"/>
</dbReference>
<feature type="domain" description="RING-type" evidence="20">
    <location>
        <begin position="299"/>
        <end position="338"/>
    </location>
</feature>
<dbReference type="GO" id="GO:1905347">
    <property type="term" value="C:endodeoxyribonuclease complex"/>
    <property type="evidence" value="ECO:0007669"/>
    <property type="project" value="TreeGrafter"/>
</dbReference>
<evidence type="ECO:0000256" key="8">
    <source>
        <dbReference type="ARBA" id="ARBA00022759"/>
    </source>
</evidence>